<protein>
    <submittedName>
        <fullName evidence="2">Uncharacterized protein</fullName>
    </submittedName>
</protein>
<sequence length="143" mass="16112">MDCESFGVSTKAEQVLLKIFEGRDFRCRLRNGGGVVLAATKERESFPTSTNGQSSSKLDAMQRHKQRQQGAVTPPRRQDRSIDDVRFEMAVPRLIQTASPTRPGLEIEVLNRLVAQDFLYIANHNLTPYLHNYGAMDDANFAE</sequence>
<evidence type="ECO:0000313" key="2">
    <source>
        <dbReference type="EMBL" id="KAK9118760.1"/>
    </source>
</evidence>
<organism evidence="2 3">
    <name type="scientific">Stephania cephalantha</name>
    <dbReference type="NCBI Taxonomy" id="152367"/>
    <lineage>
        <taxon>Eukaryota</taxon>
        <taxon>Viridiplantae</taxon>
        <taxon>Streptophyta</taxon>
        <taxon>Embryophyta</taxon>
        <taxon>Tracheophyta</taxon>
        <taxon>Spermatophyta</taxon>
        <taxon>Magnoliopsida</taxon>
        <taxon>Ranunculales</taxon>
        <taxon>Menispermaceae</taxon>
        <taxon>Menispermoideae</taxon>
        <taxon>Cissampelideae</taxon>
        <taxon>Stephania</taxon>
    </lineage>
</organism>
<reference evidence="2 3" key="1">
    <citation type="submission" date="2024-01" db="EMBL/GenBank/DDBJ databases">
        <title>Genome assemblies of Stephania.</title>
        <authorList>
            <person name="Yang L."/>
        </authorList>
    </citation>
    <scope>NUCLEOTIDE SEQUENCE [LARGE SCALE GENOMIC DNA]</scope>
    <source>
        <strain evidence="2">JXDWG</strain>
        <tissue evidence="2">Leaf</tissue>
    </source>
</reference>
<feature type="region of interest" description="Disordered" evidence="1">
    <location>
        <begin position="40"/>
        <end position="83"/>
    </location>
</feature>
<dbReference type="AlphaFoldDB" id="A0AAP0INZ6"/>
<comment type="caution">
    <text evidence="2">The sequence shown here is derived from an EMBL/GenBank/DDBJ whole genome shotgun (WGS) entry which is preliminary data.</text>
</comment>
<gene>
    <name evidence="2" type="ORF">Scep_016853</name>
</gene>
<evidence type="ECO:0000256" key="1">
    <source>
        <dbReference type="SAM" id="MobiDB-lite"/>
    </source>
</evidence>
<evidence type="ECO:0000313" key="3">
    <source>
        <dbReference type="Proteomes" id="UP001419268"/>
    </source>
</evidence>
<feature type="compositionally biased region" description="Polar residues" evidence="1">
    <location>
        <begin position="46"/>
        <end position="57"/>
    </location>
</feature>
<name>A0AAP0INZ6_9MAGN</name>
<keyword evidence="3" id="KW-1185">Reference proteome</keyword>
<accession>A0AAP0INZ6</accession>
<dbReference type="Proteomes" id="UP001419268">
    <property type="component" value="Unassembled WGS sequence"/>
</dbReference>
<dbReference type="EMBL" id="JBBNAG010000007">
    <property type="protein sequence ID" value="KAK9118760.1"/>
    <property type="molecule type" value="Genomic_DNA"/>
</dbReference>
<proteinExistence type="predicted"/>